<dbReference type="PANTHER" id="PTHR45138">
    <property type="entry name" value="REGULATORY COMPONENTS OF SENSORY TRANSDUCTION SYSTEM"/>
    <property type="match status" value="1"/>
</dbReference>
<evidence type="ECO:0000259" key="3">
    <source>
        <dbReference type="PROSITE" id="PS50887"/>
    </source>
</evidence>
<dbReference type="SUPFAM" id="SSF55073">
    <property type="entry name" value="Nucleotide cyclase"/>
    <property type="match status" value="1"/>
</dbReference>
<organism evidence="4 5">
    <name type="scientific">Pannonibacter indicus</name>
    <dbReference type="NCBI Taxonomy" id="466044"/>
    <lineage>
        <taxon>Bacteria</taxon>
        <taxon>Pseudomonadati</taxon>
        <taxon>Pseudomonadota</taxon>
        <taxon>Alphaproteobacteria</taxon>
        <taxon>Hyphomicrobiales</taxon>
        <taxon>Stappiaceae</taxon>
        <taxon>Pannonibacter</taxon>
    </lineage>
</organism>
<dbReference type="FunFam" id="3.30.70.270:FF:000001">
    <property type="entry name" value="Diguanylate cyclase domain protein"/>
    <property type="match status" value="1"/>
</dbReference>
<evidence type="ECO:0000256" key="1">
    <source>
        <dbReference type="ARBA" id="ARBA00012528"/>
    </source>
</evidence>
<dbReference type="AlphaFoldDB" id="A0A0K6HY14"/>
<dbReference type="GO" id="GO:0005886">
    <property type="term" value="C:plasma membrane"/>
    <property type="evidence" value="ECO:0007669"/>
    <property type="project" value="TreeGrafter"/>
</dbReference>
<dbReference type="EMBL" id="CYHE01000004">
    <property type="protein sequence ID" value="CUA95716.1"/>
    <property type="molecule type" value="Genomic_DNA"/>
</dbReference>
<dbReference type="SMART" id="SM00267">
    <property type="entry name" value="GGDEF"/>
    <property type="match status" value="1"/>
</dbReference>
<dbReference type="RefSeq" id="WP_082440052.1">
    <property type="nucleotide sequence ID" value="NZ_CYHE01000004.1"/>
</dbReference>
<dbReference type="NCBIfam" id="TIGR00254">
    <property type="entry name" value="GGDEF"/>
    <property type="match status" value="1"/>
</dbReference>
<feature type="domain" description="GGDEF" evidence="3">
    <location>
        <begin position="207"/>
        <end position="342"/>
    </location>
</feature>
<dbReference type="GO" id="GO:1902201">
    <property type="term" value="P:negative regulation of bacterial-type flagellum-dependent cell motility"/>
    <property type="evidence" value="ECO:0007669"/>
    <property type="project" value="TreeGrafter"/>
</dbReference>
<dbReference type="OrthoDB" id="9812260at2"/>
<accession>A0A0K6HY14</accession>
<dbReference type="InterPro" id="IPR043128">
    <property type="entry name" value="Rev_trsase/Diguanyl_cyclase"/>
</dbReference>
<dbReference type="GO" id="GO:0043709">
    <property type="term" value="P:cell adhesion involved in single-species biofilm formation"/>
    <property type="evidence" value="ECO:0007669"/>
    <property type="project" value="TreeGrafter"/>
</dbReference>
<dbReference type="PROSITE" id="PS50887">
    <property type="entry name" value="GGDEF"/>
    <property type="match status" value="1"/>
</dbReference>
<comment type="catalytic activity">
    <reaction evidence="2">
        <text>2 GTP = 3',3'-c-di-GMP + 2 diphosphate</text>
        <dbReference type="Rhea" id="RHEA:24898"/>
        <dbReference type="ChEBI" id="CHEBI:33019"/>
        <dbReference type="ChEBI" id="CHEBI:37565"/>
        <dbReference type="ChEBI" id="CHEBI:58805"/>
        <dbReference type="EC" id="2.7.7.65"/>
    </reaction>
</comment>
<gene>
    <name evidence="4" type="ORF">Ga0061067_104122</name>
</gene>
<evidence type="ECO:0000313" key="5">
    <source>
        <dbReference type="Proteomes" id="UP000183900"/>
    </source>
</evidence>
<protein>
    <recommendedName>
        <fullName evidence="1">diguanylate cyclase</fullName>
        <ecNumber evidence="1">2.7.7.65</ecNumber>
    </recommendedName>
</protein>
<dbReference type="InterPro" id="IPR000160">
    <property type="entry name" value="GGDEF_dom"/>
</dbReference>
<name>A0A0K6HY14_9HYPH</name>
<dbReference type="InterPro" id="IPR050469">
    <property type="entry name" value="Diguanylate_Cyclase"/>
</dbReference>
<proteinExistence type="predicted"/>
<reference evidence="5" key="1">
    <citation type="submission" date="2015-08" db="EMBL/GenBank/DDBJ databases">
        <authorList>
            <person name="Varghese N."/>
        </authorList>
    </citation>
    <scope>NUCLEOTIDE SEQUENCE [LARGE SCALE GENOMIC DNA]</scope>
    <source>
        <strain evidence="5">DSM 23407</strain>
    </source>
</reference>
<dbReference type="EC" id="2.7.7.65" evidence="1"/>
<keyword evidence="5" id="KW-1185">Reference proteome</keyword>
<evidence type="ECO:0000256" key="2">
    <source>
        <dbReference type="ARBA" id="ARBA00034247"/>
    </source>
</evidence>
<dbReference type="InterPro" id="IPR029787">
    <property type="entry name" value="Nucleotide_cyclase"/>
</dbReference>
<dbReference type="Proteomes" id="UP000183900">
    <property type="component" value="Unassembled WGS sequence"/>
</dbReference>
<evidence type="ECO:0000313" key="4">
    <source>
        <dbReference type="EMBL" id="CUA95716.1"/>
    </source>
</evidence>
<dbReference type="Gene3D" id="3.30.70.270">
    <property type="match status" value="1"/>
</dbReference>
<sequence length="355" mass="39218">MADAEDFKRTITYGEAALSYIRRNVIPAHPRNYETWYTYAAGFNQALNRAINDLIATKGSISADDLQRIYSRFLSPNRLGDRVDEVGTRVAEEVQDLVDAIRISTDATSDFGRTLDNVLGKLHEALNDEGLRVLTSAMVKATHAAIAANRNLESQLLESNRQIRSLKESLEAIRYESLTDELTTLSNRRHFDLAIDRAIELASRTGEGFALLLTDIDHFKSFNDRFGHQTGDQVLRLVALAVKQSIKGQDIACRYGGEEFAIILPEAQIGDAMEVAEQIRKAVMGKELVKRSTGENLGRLTLSIGVSLYESGDTSQMIIGRADAALYAAKHSGRNAVRSLQSNEFSAHQNGSRVA</sequence>
<dbReference type="Pfam" id="PF00990">
    <property type="entry name" value="GGDEF"/>
    <property type="match status" value="1"/>
</dbReference>
<dbReference type="GO" id="GO:0052621">
    <property type="term" value="F:diguanylate cyclase activity"/>
    <property type="evidence" value="ECO:0007669"/>
    <property type="project" value="UniProtKB-EC"/>
</dbReference>
<dbReference type="PANTHER" id="PTHR45138:SF9">
    <property type="entry name" value="DIGUANYLATE CYCLASE DGCM-RELATED"/>
    <property type="match status" value="1"/>
</dbReference>
<dbReference type="CDD" id="cd01949">
    <property type="entry name" value="GGDEF"/>
    <property type="match status" value="1"/>
</dbReference>